<accession>A0A347WFI3</accession>
<dbReference type="PANTHER" id="PTHR47495">
    <property type="entry name" value="ALDEHYDE DEHYDROGENASE"/>
    <property type="match status" value="1"/>
</dbReference>
<dbReference type="Gene3D" id="3.30.365.10">
    <property type="entry name" value="Aldehyde oxidase/xanthine dehydrogenase, molybdopterin binding domain"/>
    <property type="match status" value="4"/>
</dbReference>
<feature type="domain" description="Cytochrome c" evidence="5">
    <location>
        <begin position="810"/>
        <end position="913"/>
    </location>
</feature>
<proteinExistence type="predicted"/>
<evidence type="ECO:0000256" key="3">
    <source>
        <dbReference type="ARBA" id="ARBA00023004"/>
    </source>
</evidence>
<evidence type="ECO:0000259" key="5">
    <source>
        <dbReference type="PROSITE" id="PS51007"/>
    </source>
</evidence>
<gene>
    <name evidence="6" type="primary">nicB_2</name>
    <name evidence="6" type="ORF">CD178_02880</name>
</gene>
<evidence type="ECO:0000256" key="1">
    <source>
        <dbReference type="ARBA" id="ARBA00022617"/>
    </source>
</evidence>
<dbReference type="GO" id="GO:0016491">
    <property type="term" value="F:oxidoreductase activity"/>
    <property type="evidence" value="ECO:0007669"/>
    <property type="project" value="UniProtKB-KW"/>
</dbReference>
<dbReference type="Pfam" id="PF00034">
    <property type="entry name" value="Cytochrom_C"/>
    <property type="match status" value="2"/>
</dbReference>
<dbReference type="InterPro" id="IPR000674">
    <property type="entry name" value="Ald_Oxase/Xan_DH_a/b"/>
</dbReference>
<dbReference type="KEGG" id="ksc:CD178_02880"/>
<dbReference type="OrthoDB" id="9767994at2"/>
<dbReference type="InterPro" id="IPR036856">
    <property type="entry name" value="Ald_Oxase/Xan_DH_a/b_sf"/>
</dbReference>
<dbReference type="Pfam" id="PF20256">
    <property type="entry name" value="MoCoBD_2"/>
    <property type="match status" value="2"/>
</dbReference>
<evidence type="ECO:0000313" key="6">
    <source>
        <dbReference type="EMBL" id="AXY23626.1"/>
    </source>
</evidence>
<dbReference type="Gene3D" id="1.10.760.10">
    <property type="entry name" value="Cytochrome c-like domain"/>
    <property type="match status" value="3"/>
</dbReference>
<evidence type="ECO:0000256" key="4">
    <source>
        <dbReference type="PROSITE-ProRule" id="PRU00433"/>
    </source>
</evidence>
<dbReference type="GO" id="GO:0046872">
    <property type="term" value="F:metal ion binding"/>
    <property type="evidence" value="ECO:0007669"/>
    <property type="project" value="UniProtKB-KW"/>
</dbReference>
<keyword evidence="2 4" id="KW-0479">Metal-binding</keyword>
<dbReference type="SUPFAM" id="SSF56003">
    <property type="entry name" value="Molybdenum cofactor-binding domain"/>
    <property type="match status" value="2"/>
</dbReference>
<dbReference type="InterPro" id="IPR037165">
    <property type="entry name" value="AldOxase/xan_DH_Mopterin-bd_sf"/>
</dbReference>
<dbReference type="Pfam" id="PF02738">
    <property type="entry name" value="MoCoBD_1"/>
    <property type="match status" value="1"/>
</dbReference>
<protein>
    <submittedName>
        <fullName evidence="6">Nicotinate dehydrogenase subunit B</fullName>
        <ecNumber evidence="6">1.17.2.1</ecNumber>
    </submittedName>
</protein>
<reference evidence="6 7" key="1">
    <citation type="submission" date="2017-08" db="EMBL/GenBank/DDBJ databases">
        <title>Complete genome sequence of Gluconacetobacter saccharivorans CV1 isolated from Fermented Vinegar.</title>
        <authorList>
            <person name="Kim S.-Y."/>
        </authorList>
    </citation>
    <scope>NUCLEOTIDE SEQUENCE [LARGE SCALE GENOMIC DNA]</scope>
    <source>
        <strain evidence="6 7">CV1</strain>
    </source>
</reference>
<name>A0A347WFI3_9PROT</name>
<sequence length="1200" mass="129438">MTRATVQDTGSLRIYRAALPPKGLAARGEFIARDETLVQVDADNTVRAFCGHVDLGTGIATSLAQIIAEELDARPAQVRMVLGHTDETPDQGATIASETIQVTSIPLRRAAAQARLVLLQRAAQLTQRPVEDLSIRDGVVMCEPSLARGPLTLGDLVAGVDIRALLDETVTVKKPSEYRIVGSEMPRVDIPDKVTGRAVYVHDVRVDGMLHARVIRPPYNGYDHGPYVARSLLSVDRASVADVPGLVDVVVIGDFVGVVAEREEQAIEAARRLKVEWAPLSLPDLSDPAEAIGDNPFTPRVVLDRGAVDDRLENLAHRLDREYYWPYQMHGSIGPSCSVADWQDGQLTVWSGTQNPHMLRADLALLMGMSIADIRVIRHEAAGCYGRNCADDVGGDAALLARAVGRPVRVQLSREQEHVWEPKGAAQLIRVRGGLDTQGSPVAYDLDTSYPSNVSPLLALVLTGVVPAEIPAVAQMGDRTSIPPYDYPNARVTVKDMPPIARASWFRGVSAMPNSFAHDSYIDELAAQAGVDPVEYRLRHLPDTRAAELLKATADRAGWTPRTSPVSPDLSARVLRGRGAAYAQYVHGTFPGMPAAWSAWIADVEVDRQTGVVSVTRAVVGQDAGLMVNPAGVRHQLHGNVIQSTSRTLTEEVHFDAQGVESREWGGYPLITFPELPDIEPVLMKRDDQPPMGAGESSSVPSAAAIANALYDATGVRFRDVPFTPEKVKARLDEALGPFDPAPVAPYVPLAVSGAAPQPAMARNTWRNRLRVGGFALAFATVGGALATLSPWRAAIAPVEPPDPGLFSASAIARGAQVAAAGDCAVCHTAPGGVTNAGGFALDTPFGVIYTTNLTPDPETGIGRWSYEAFVRAMRHGISRDGRHLYPAFPYTAFAKTSESDMQALYAYLMAQKPVRNAPPETRLKFPYNLRFTLAGWNAMFHDPAPFTPDPARSVQWNRGAYLVEGLGHCSACHTPRNAMGAESWRKSYLAGGEAEGWSAPPLSALSSSPLPWSEDDLYAYLRTGYSRNHGPAGGPMAPVVHAMSALPDEDVRAMAHYVASFDTRTAAEPVSQRREDVIQGARERQMLVRGEGSRIYQGACAACHEGEAAHLFGARPQLALNSNIWADSPDNLIRILMDGVSAPVHQAETVMPAYRNLLSDRQMAELITYLRDTIAAGRPAWEGLEAKIAHIRAETAGAR</sequence>
<dbReference type="SUPFAM" id="SSF54665">
    <property type="entry name" value="CO dehydrogenase molybdoprotein N-domain-like"/>
    <property type="match status" value="1"/>
</dbReference>
<dbReference type="GO" id="GO:0020037">
    <property type="term" value="F:heme binding"/>
    <property type="evidence" value="ECO:0007669"/>
    <property type="project" value="InterPro"/>
</dbReference>
<evidence type="ECO:0000256" key="2">
    <source>
        <dbReference type="ARBA" id="ARBA00022723"/>
    </source>
</evidence>
<organism evidence="6 7">
    <name type="scientific">Komagataeibacter saccharivorans</name>
    <dbReference type="NCBI Taxonomy" id="265959"/>
    <lineage>
        <taxon>Bacteria</taxon>
        <taxon>Pseudomonadati</taxon>
        <taxon>Pseudomonadota</taxon>
        <taxon>Alphaproteobacteria</taxon>
        <taxon>Acetobacterales</taxon>
        <taxon>Acetobacteraceae</taxon>
        <taxon>Komagataeibacter</taxon>
    </lineage>
</organism>
<dbReference type="PANTHER" id="PTHR47495:SF1">
    <property type="entry name" value="BLL3820 PROTEIN"/>
    <property type="match status" value="1"/>
</dbReference>
<feature type="domain" description="Cytochrome c" evidence="5">
    <location>
        <begin position="1088"/>
        <end position="1175"/>
    </location>
</feature>
<dbReference type="InterPro" id="IPR009056">
    <property type="entry name" value="Cyt_c-like_dom"/>
</dbReference>
<dbReference type="Proteomes" id="UP000264120">
    <property type="component" value="Chromosome"/>
</dbReference>
<dbReference type="SMART" id="SM01008">
    <property type="entry name" value="Ald_Xan_dh_C"/>
    <property type="match status" value="1"/>
</dbReference>
<dbReference type="RefSeq" id="WP_118963436.1">
    <property type="nucleotide sequence ID" value="NZ_CP023036.1"/>
</dbReference>
<dbReference type="EC" id="1.17.2.1" evidence="6"/>
<dbReference type="AlphaFoldDB" id="A0A347WFI3"/>
<keyword evidence="7" id="KW-1185">Reference proteome</keyword>
<dbReference type="InterPro" id="IPR046867">
    <property type="entry name" value="AldOxase/xan_DH_MoCoBD2"/>
</dbReference>
<dbReference type="InterPro" id="IPR052516">
    <property type="entry name" value="N-heterocyclic_Hydroxylase"/>
</dbReference>
<dbReference type="PROSITE" id="PS51007">
    <property type="entry name" value="CYTC"/>
    <property type="match status" value="3"/>
</dbReference>
<evidence type="ECO:0000313" key="7">
    <source>
        <dbReference type="Proteomes" id="UP000264120"/>
    </source>
</evidence>
<dbReference type="SUPFAM" id="SSF46626">
    <property type="entry name" value="Cytochrome c"/>
    <property type="match status" value="3"/>
</dbReference>
<dbReference type="GO" id="GO:0009055">
    <property type="term" value="F:electron transfer activity"/>
    <property type="evidence" value="ECO:0007669"/>
    <property type="project" value="InterPro"/>
</dbReference>
<dbReference type="InterPro" id="IPR008274">
    <property type="entry name" value="AldOxase/xan_DH_MoCoBD1"/>
</dbReference>
<dbReference type="EMBL" id="CP023036">
    <property type="protein sequence ID" value="AXY23626.1"/>
    <property type="molecule type" value="Genomic_DNA"/>
</dbReference>
<keyword evidence="6" id="KW-0560">Oxidoreductase</keyword>
<dbReference type="InterPro" id="IPR036909">
    <property type="entry name" value="Cyt_c-like_dom_sf"/>
</dbReference>
<keyword evidence="3 4" id="KW-0408">Iron</keyword>
<dbReference type="Pfam" id="PF13442">
    <property type="entry name" value="Cytochrome_CBB3"/>
    <property type="match status" value="1"/>
</dbReference>
<feature type="domain" description="Cytochrome c" evidence="5">
    <location>
        <begin position="955"/>
        <end position="1063"/>
    </location>
</feature>
<dbReference type="Gene3D" id="3.90.1170.50">
    <property type="entry name" value="Aldehyde oxidase/xanthine dehydrogenase, a/b hammerhead"/>
    <property type="match status" value="1"/>
</dbReference>
<keyword evidence="1 4" id="KW-0349">Heme</keyword>